<comment type="caution">
    <text evidence="2">The sequence shown here is derived from an EMBL/GenBank/DDBJ whole genome shotgun (WGS) entry which is preliminary data.</text>
</comment>
<feature type="region of interest" description="Disordered" evidence="1">
    <location>
        <begin position="46"/>
        <end position="65"/>
    </location>
</feature>
<organism evidence="2">
    <name type="scientific">marine sediment metagenome</name>
    <dbReference type="NCBI Taxonomy" id="412755"/>
    <lineage>
        <taxon>unclassified sequences</taxon>
        <taxon>metagenomes</taxon>
        <taxon>ecological metagenomes</taxon>
    </lineage>
</organism>
<protein>
    <submittedName>
        <fullName evidence="2">Uncharacterized protein</fullName>
    </submittedName>
</protein>
<sequence>MSSTDIENQNFWIQISFHLRKPPQISANQLTVQAPCRRIEKNCRAKPGDTDKIVQGKGKGKKNAI</sequence>
<dbReference type="AlphaFoldDB" id="X1V5F8"/>
<feature type="non-terminal residue" evidence="2">
    <location>
        <position position="65"/>
    </location>
</feature>
<name>X1V5F8_9ZZZZ</name>
<gene>
    <name evidence="2" type="ORF">S12H4_37509</name>
</gene>
<accession>X1V5F8</accession>
<reference evidence="2" key="1">
    <citation type="journal article" date="2014" name="Front. Microbiol.">
        <title>High frequency of phylogenetically diverse reductive dehalogenase-homologous genes in deep subseafloor sedimentary metagenomes.</title>
        <authorList>
            <person name="Kawai M."/>
            <person name="Futagami T."/>
            <person name="Toyoda A."/>
            <person name="Takaki Y."/>
            <person name="Nishi S."/>
            <person name="Hori S."/>
            <person name="Arai W."/>
            <person name="Tsubouchi T."/>
            <person name="Morono Y."/>
            <person name="Uchiyama I."/>
            <person name="Ito T."/>
            <person name="Fujiyama A."/>
            <person name="Inagaki F."/>
            <person name="Takami H."/>
        </authorList>
    </citation>
    <scope>NUCLEOTIDE SEQUENCE</scope>
    <source>
        <strain evidence="2">Expedition CK06-06</strain>
    </source>
</reference>
<proteinExistence type="predicted"/>
<dbReference type="EMBL" id="BARW01022481">
    <property type="protein sequence ID" value="GAI99874.1"/>
    <property type="molecule type" value="Genomic_DNA"/>
</dbReference>
<evidence type="ECO:0000313" key="2">
    <source>
        <dbReference type="EMBL" id="GAI99874.1"/>
    </source>
</evidence>
<evidence type="ECO:0000256" key="1">
    <source>
        <dbReference type="SAM" id="MobiDB-lite"/>
    </source>
</evidence>